<feature type="domain" description="DUF3417" evidence="5">
    <location>
        <begin position="11"/>
        <end position="114"/>
    </location>
</feature>
<dbReference type="PANTHER" id="PTHR42655:SF1">
    <property type="entry name" value="GLYCOGEN PHOSPHORYLASE"/>
    <property type="match status" value="1"/>
</dbReference>
<dbReference type="InterPro" id="IPR024517">
    <property type="entry name" value="Glycogen_phosphorylase_DUF3417"/>
</dbReference>
<proteinExistence type="inferred from homology"/>
<sequence length="837" mass="94566">MPAHEHCNDHFEMLRSLAFDLGIRWSQANEDIWRELNAEVWEMTHNPCLVLNAVSREKIDQYLAEVRFLARVQQITDEHQQQLAAQSWFSAQDGAELAGPVVYFSMEYMLSEALPIYSGGLGNVAGDQLKAASDLGVPVVAVGVLWQHGYFRQEIDSQGVQHALFPVNDTRQMPVEPLLQPDGSLLRLAIELPGLTVWLRGWQVAVGRNRLLLIDSNDPANPVPVRLITEQLYGGDTEMRLRQEIVLGIGGWRMLEAAGYQPRVCHLNDGHAAFAVLERARSYMRAQHVSFSVALTATRAGNLFTTHTPVSAGFDCFEPELIRKYLGHYIEHELEQSFDQIMALGKASGDNAETTFNMAYLAMRGSGGVNAVSELHSHTSRRIFEPLFRRFPPEEVPIGHVVNGIHLPTWVSLEAQEHWHELHGGQTPWRGGETENVAQMLAQVDDALLWSMRERARASLLAFVREQLAISEAVRGESVSVVAAAGARLDPGVLTLGFARRFSSYKRPNLLLQDPERLLRILNHPTRPVQLLIAGKAHPLDEVGQQMLQLWHEFIARPETRGRVAFIEDYDMRIARHLVQGVDVWVNTPRRPWEACGTSGMKILANGGLNLSQLDGWWAEAFADDVGWAVGDGKEYGSEHDEVDARQLYSLLEEQVVPAFYDRASSGEPRGWINRMRRSMSQLVAQYSADRAVREYVERYYLPLARGYERRTRHHSALAIELVDVITDITRRWADLRIVASTWRRAGTLYHIQLDIALGGIAPQCLRVQLYRAGNEHRCSRIWSLSQRADSPRNGLAMYEGQVPNDCPESAYTVRVMVNDRSELFVPLELPLIFWEK</sequence>
<organism evidence="6 7">
    <name type="scientific">Pseudomonas syringae</name>
    <dbReference type="NCBI Taxonomy" id="317"/>
    <lineage>
        <taxon>Bacteria</taxon>
        <taxon>Pseudomonadati</taxon>
        <taxon>Pseudomonadota</taxon>
        <taxon>Gammaproteobacteria</taxon>
        <taxon>Pseudomonadales</taxon>
        <taxon>Pseudomonadaceae</taxon>
        <taxon>Pseudomonas</taxon>
    </lineage>
</organism>
<comment type="caution">
    <text evidence="6">The sequence shown here is derived from an EMBL/GenBank/DDBJ whole genome shotgun (WGS) entry which is preliminary data.</text>
</comment>
<dbReference type="GO" id="GO:0008184">
    <property type="term" value="F:glycogen phosphorylase activity"/>
    <property type="evidence" value="ECO:0007669"/>
    <property type="project" value="InterPro"/>
</dbReference>
<dbReference type="Pfam" id="PF11897">
    <property type="entry name" value="DUF3417"/>
    <property type="match status" value="1"/>
</dbReference>
<reference evidence="6 7" key="1">
    <citation type="submission" date="2014-07" db="EMBL/GenBank/DDBJ databases">
        <title>Draft Genome Sequences of Environmental Pseudomonas syringae strains.</title>
        <authorList>
            <person name="Baltrus D.A."/>
            <person name="Berge O."/>
            <person name="Morris C."/>
        </authorList>
    </citation>
    <scope>NUCLEOTIDE SEQUENCE [LARGE SCALE GENOMIC DNA]</scope>
    <source>
        <strain evidence="6 7">GAW0119</strain>
    </source>
</reference>
<dbReference type="InterPro" id="IPR011834">
    <property type="entry name" value="Agluc_phsphrylas"/>
</dbReference>
<keyword evidence="3" id="KW-0021">Allosteric enzyme</keyword>
<dbReference type="PATRIC" id="fig|317.175.peg.4971"/>
<comment type="similarity">
    <text evidence="2">Belongs to the glycogen phosphorylase family.</text>
</comment>
<evidence type="ECO:0000259" key="5">
    <source>
        <dbReference type="Pfam" id="PF11897"/>
    </source>
</evidence>
<dbReference type="AlphaFoldDB" id="A0A085V776"/>
<name>A0A085V776_PSESX</name>
<accession>A0A085V776</accession>
<dbReference type="Pfam" id="PF00343">
    <property type="entry name" value="Phosphorylase"/>
    <property type="match status" value="1"/>
</dbReference>
<keyword evidence="4" id="KW-0663">Pyridoxal phosphate</keyword>
<dbReference type="Gene3D" id="3.40.50.2000">
    <property type="entry name" value="Glycogen Phosphorylase B"/>
    <property type="match status" value="3"/>
</dbReference>
<evidence type="ECO:0000256" key="2">
    <source>
        <dbReference type="ARBA" id="ARBA00006047"/>
    </source>
</evidence>
<dbReference type="EMBL" id="JPQU01000089">
    <property type="protein sequence ID" value="KFE51289.1"/>
    <property type="molecule type" value="Genomic_DNA"/>
</dbReference>
<dbReference type="InterPro" id="IPR052182">
    <property type="entry name" value="Glycogen/Maltodextrin_Phosph"/>
</dbReference>
<evidence type="ECO:0000256" key="3">
    <source>
        <dbReference type="ARBA" id="ARBA00022533"/>
    </source>
</evidence>
<dbReference type="Proteomes" id="UP000028631">
    <property type="component" value="Unassembled WGS sequence"/>
</dbReference>
<dbReference type="InterPro" id="IPR000811">
    <property type="entry name" value="Glyco_trans_35"/>
</dbReference>
<evidence type="ECO:0000313" key="7">
    <source>
        <dbReference type="Proteomes" id="UP000028631"/>
    </source>
</evidence>
<feature type="modified residue" description="N6-(pyridoxal phosphate)lysine" evidence="4">
    <location>
        <position position="602"/>
    </location>
</feature>
<evidence type="ECO:0000256" key="4">
    <source>
        <dbReference type="PIRSR" id="PIRSR000460-1"/>
    </source>
</evidence>
<keyword evidence="7" id="KW-1185">Reference proteome</keyword>
<dbReference type="GO" id="GO:0030170">
    <property type="term" value="F:pyridoxal phosphate binding"/>
    <property type="evidence" value="ECO:0007669"/>
    <property type="project" value="InterPro"/>
</dbReference>
<dbReference type="NCBIfam" id="TIGR02094">
    <property type="entry name" value="more_P_ylases"/>
    <property type="match status" value="1"/>
</dbReference>
<protein>
    <submittedName>
        <fullName evidence="6">Alpha-glucan phosphorylase</fullName>
    </submittedName>
</protein>
<dbReference type="PIRSF" id="PIRSF000460">
    <property type="entry name" value="Pprylas_GlgP"/>
    <property type="match status" value="1"/>
</dbReference>
<evidence type="ECO:0000256" key="1">
    <source>
        <dbReference type="ARBA" id="ARBA00001275"/>
    </source>
</evidence>
<dbReference type="GO" id="GO:0005975">
    <property type="term" value="P:carbohydrate metabolic process"/>
    <property type="evidence" value="ECO:0007669"/>
    <property type="project" value="InterPro"/>
</dbReference>
<evidence type="ECO:0000313" key="6">
    <source>
        <dbReference type="EMBL" id="KFE51289.1"/>
    </source>
</evidence>
<gene>
    <name evidence="6" type="ORF">IV01_23825</name>
</gene>
<dbReference type="SUPFAM" id="SSF53756">
    <property type="entry name" value="UDP-Glycosyltransferase/glycogen phosphorylase"/>
    <property type="match status" value="1"/>
</dbReference>
<dbReference type="PANTHER" id="PTHR42655">
    <property type="entry name" value="GLYCOGEN PHOSPHORYLASE"/>
    <property type="match status" value="1"/>
</dbReference>
<comment type="catalytic activity">
    <reaction evidence="1">
        <text>[(1-&gt;4)-alpha-D-glucosyl](n) + phosphate = [(1-&gt;4)-alpha-D-glucosyl](n-1) + alpha-D-glucose 1-phosphate</text>
        <dbReference type="Rhea" id="RHEA:41732"/>
        <dbReference type="Rhea" id="RHEA-COMP:9584"/>
        <dbReference type="Rhea" id="RHEA-COMP:9586"/>
        <dbReference type="ChEBI" id="CHEBI:15444"/>
        <dbReference type="ChEBI" id="CHEBI:43474"/>
        <dbReference type="ChEBI" id="CHEBI:58601"/>
        <dbReference type="EC" id="2.4.1.1"/>
    </reaction>
</comment>